<accession>A0A4R5DI16</accession>
<keyword evidence="5" id="KW-1185">Reference proteome</keyword>
<dbReference type="OrthoDB" id="4350621at2"/>
<dbReference type="Gene3D" id="3.30.70.2390">
    <property type="match status" value="1"/>
</dbReference>
<organism evidence="4 5">
    <name type="scientific">Jiangella asiatica</name>
    <dbReference type="NCBI Taxonomy" id="2530372"/>
    <lineage>
        <taxon>Bacteria</taxon>
        <taxon>Bacillati</taxon>
        <taxon>Actinomycetota</taxon>
        <taxon>Actinomycetes</taxon>
        <taxon>Jiangellales</taxon>
        <taxon>Jiangellaceae</taxon>
        <taxon>Jiangella</taxon>
    </lineage>
</organism>
<dbReference type="InterPro" id="IPR027381">
    <property type="entry name" value="LytR/CpsA/Psr_C"/>
</dbReference>
<dbReference type="AlphaFoldDB" id="A0A4R5DI16"/>
<evidence type="ECO:0000259" key="3">
    <source>
        <dbReference type="Pfam" id="PF13399"/>
    </source>
</evidence>
<evidence type="ECO:0000313" key="4">
    <source>
        <dbReference type="EMBL" id="TDE10395.1"/>
    </source>
</evidence>
<feature type="region of interest" description="Disordered" evidence="1">
    <location>
        <begin position="31"/>
        <end position="94"/>
    </location>
</feature>
<feature type="transmembrane region" description="Helical" evidence="2">
    <location>
        <begin position="12"/>
        <end position="30"/>
    </location>
</feature>
<evidence type="ECO:0000256" key="2">
    <source>
        <dbReference type="SAM" id="Phobius"/>
    </source>
</evidence>
<dbReference type="InParanoid" id="A0A4R5DI16"/>
<sequence length="184" mass="19782">MGERLERLWPSLVALVGVVAVVLVLLWQFGDDTSDSPSDDAAASGDAGGDDEAAEPPPTQPPTDTPTDEPTGDPTNEPTEGETAPEELREPIGVLNQTGVTGLAEFAQQRFEEGGWEVPAIGSWDGSVPETTVYYPEDQQEVAEALMAQFPEIGRIMPTFEGINQERVIVILVDDYVDEVGEPE</sequence>
<dbReference type="Proteomes" id="UP000294739">
    <property type="component" value="Unassembled WGS sequence"/>
</dbReference>
<dbReference type="Pfam" id="PF13399">
    <property type="entry name" value="LytR_C"/>
    <property type="match status" value="1"/>
</dbReference>
<proteinExistence type="predicted"/>
<keyword evidence="2" id="KW-0472">Membrane</keyword>
<dbReference type="RefSeq" id="WP_131894663.1">
    <property type="nucleotide sequence ID" value="NZ_SMKZ01000014.1"/>
</dbReference>
<name>A0A4R5DI16_9ACTN</name>
<feature type="domain" description="LytR/CpsA/Psr regulator C-terminal" evidence="3">
    <location>
        <begin position="92"/>
        <end position="176"/>
    </location>
</feature>
<reference evidence="4 5" key="1">
    <citation type="submission" date="2019-03" db="EMBL/GenBank/DDBJ databases">
        <title>Draft genome sequences of novel Actinobacteria.</title>
        <authorList>
            <person name="Sahin N."/>
            <person name="Ay H."/>
            <person name="Saygin H."/>
        </authorList>
    </citation>
    <scope>NUCLEOTIDE SEQUENCE [LARGE SCALE GENOMIC DNA]</scope>
    <source>
        <strain evidence="4 5">5K138</strain>
    </source>
</reference>
<evidence type="ECO:0000313" key="5">
    <source>
        <dbReference type="Proteomes" id="UP000294739"/>
    </source>
</evidence>
<dbReference type="EMBL" id="SMKZ01000014">
    <property type="protein sequence ID" value="TDE10395.1"/>
    <property type="molecule type" value="Genomic_DNA"/>
</dbReference>
<keyword evidence="2" id="KW-0812">Transmembrane</keyword>
<keyword evidence="2" id="KW-1133">Transmembrane helix</keyword>
<protein>
    <submittedName>
        <fullName evidence="4">LytR family transcriptional regulator</fullName>
    </submittedName>
</protein>
<comment type="caution">
    <text evidence="4">The sequence shown here is derived from an EMBL/GenBank/DDBJ whole genome shotgun (WGS) entry which is preliminary data.</text>
</comment>
<gene>
    <name evidence="4" type="ORF">E1269_11925</name>
</gene>
<feature type="compositionally biased region" description="Pro residues" evidence="1">
    <location>
        <begin position="55"/>
        <end position="64"/>
    </location>
</feature>
<evidence type="ECO:0000256" key="1">
    <source>
        <dbReference type="SAM" id="MobiDB-lite"/>
    </source>
</evidence>